<dbReference type="NCBIfam" id="NF007113">
    <property type="entry name" value="PRK09562.1"/>
    <property type="match status" value="1"/>
</dbReference>
<protein>
    <recommendedName>
        <fullName evidence="4">Nucleoside triphosphate pyrophosphohydrolase</fullName>
        <ecNumber evidence="3">3.6.1.8</ecNumber>
    </recommendedName>
</protein>
<evidence type="ECO:0000256" key="1">
    <source>
        <dbReference type="ARBA" id="ARBA00052141"/>
    </source>
</evidence>
<keyword evidence="6" id="KW-0378">Hydrolase</keyword>
<dbReference type="InterPro" id="IPR011551">
    <property type="entry name" value="NTP_PyrPHydrolase_MazG"/>
</dbReference>
<dbReference type="EMBL" id="NOXS01000032">
    <property type="protein sequence ID" value="OYQ18584.1"/>
    <property type="molecule type" value="Genomic_DNA"/>
</dbReference>
<dbReference type="NCBIfam" id="TIGR00444">
    <property type="entry name" value="mazG"/>
    <property type="match status" value="1"/>
</dbReference>
<evidence type="ECO:0000256" key="3">
    <source>
        <dbReference type="ARBA" id="ARBA00066372"/>
    </source>
</evidence>
<dbReference type="Proteomes" id="UP000216361">
    <property type="component" value="Unassembled WGS sequence"/>
</dbReference>
<dbReference type="CDD" id="cd11529">
    <property type="entry name" value="NTP-PPase_MazG_Cterm"/>
    <property type="match status" value="1"/>
</dbReference>
<dbReference type="PANTHER" id="PTHR30522">
    <property type="entry name" value="NUCLEOSIDE TRIPHOSPHATE PYROPHOSPHOHYDROLASE"/>
    <property type="match status" value="1"/>
</dbReference>
<name>A0A255XQF2_9PROT</name>
<sequence>MQRLLAIMARLRSPEGGCPWDLEQTHATIAPYTIEEAYEVSEAVNQGDPQALKEELGDLLLQVVFQAQIAQDAGGFTFADVAEAISTKMIRRHPHVFAQADGRDSDGQVAAWEVIKAEERAAKGKAESVLDDVALALPALLRALKLQKRAARVGFDWTDPKDVFDKLREELAEFEAEFTAPTRDAARLEEELGDILFCAVNLARHLNVDPEAALRGTNAKFDKRFRFIEAALRAEGRSVEAASLEEMEVLWQAAKRDAAE</sequence>
<dbReference type="EC" id="3.6.1.8" evidence="3"/>
<dbReference type="OrthoDB" id="9808939at2"/>
<dbReference type="SUPFAM" id="SSF101386">
    <property type="entry name" value="all-alpha NTP pyrophosphatases"/>
    <property type="match status" value="2"/>
</dbReference>
<dbReference type="Gene3D" id="1.10.287.1080">
    <property type="entry name" value="MazG-like"/>
    <property type="match status" value="2"/>
</dbReference>
<dbReference type="GO" id="GO:0046052">
    <property type="term" value="P:UTP catabolic process"/>
    <property type="evidence" value="ECO:0007669"/>
    <property type="project" value="TreeGrafter"/>
</dbReference>
<dbReference type="GO" id="GO:0006203">
    <property type="term" value="P:dGTP catabolic process"/>
    <property type="evidence" value="ECO:0007669"/>
    <property type="project" value="TreeGrafter"/>
</dbReference>
<dbReference type="PANTHER" id="PTHR30522:SF0">
    <property type="entry name" value="NUCLEOSIDE TRIPHOSPHATE PYROPHOSPHOHYDROLASE"/>
    <property type="match status" value="1"/>
</dbReference>
<evidence type="ECO:0000256" key="2">
    <source>
        <dbReference type="ARBA" id="ARBA00061115"/>
    </source>
</evidence>
<dbReference type="AlphaFoldDB" id="A0A255XQF2"/>
<gene>
    <name evidence="6" type="ORF">CHR90_09930</name>
</gene>
<evidence type="ECO:0000259" key="5">
    <source>
        <dbReference type="Pfam" id="PF03819"/>
    </source>
</evidence>
<dbReference type="CDD" id="cd11528">
    <property type="entry name" value="NTP-PPase_MazG_Nterm"/>
    <property type="match status" value="1"/>
</dbReference>
<organism evidence="6 7">
    <name type="scientific">Elstera cyanobacteriorum</name>
    <dbReference type="NCBI Taxonomy" id="2022747"/>
    <lineage>
        <taxon>Bacteria</taxon>
        <taxon>Pseudomonadati</taxon>
        <taxon>Pseudomonadota</taxon>
        <taxon>Alphaproteobacteria</taxon>
        <taxon>Rhodospirillales</taxon>
        <taxon>Rhodospirillaceae</taxon>
        <taxon>Elstera</taxon>
    </lineage>
</organism>
<feature type="domain" description="NTP pyrophosphohydrolase MazG-like" evidence="5">
    <location>
        <begin position="24"/>
        <end position="97"/>
    </location>
</feature>
<dbReference type="InterPro" id="IPR004518">
    <property type="entry name" value="MazG-like_dom"/>
</dbReference>
<evidence type="ECO:0000313" key="7">
    <source>
        <dbReference type="Proteomes" id="UP000216361"/>
    </source>
</evidence>
<comment type="similarity">
    <text evidence="2">Belongs to the nucleoside triphosphate pyrophosphohydrolase family.</text>
</comment>
<dbReference type="InterPro" id="IPR048015">
    <property type="entry name" value="NTP-PPase_MazG-like_N"/>
</dbReference>
<dbReference type="Pfam" id="PF03819">
    <property type="entry name" value="MazG"/>
    <property type="match status" value="2"/>
</dbReference>
<reference evidence="6 7" key="1">
    <citation type="submission" date="2017-07" db="EMBL/GenBank/DDBJ databases">
        <title>Elstera cyanobacteriorum sp. nov., a novel bacterium isolated from cyanobacterial aggregates in a eutrophic lake.</title>
        <authorList>
            <person name="Cai H."/>
        </authorList>
    </citation>
    <scope>NUCLEOTIDE SEQUENCE [LARGE SCALE GENOMIC DNA]</scope>
    <source>
        <strain evidence="6 7">TH019</strain>
    </source>
</reference>
<dbReference type="GO" id="GO:0046061">
    <property type="term" value="P:dATP catabolic process"/>
    <property type="evidence" value="ECO:0007669"/>
    <property type="project" value="TreeGrafter"/>
</dbReference>
<dbReference type="GO" id="GO:0006950">
    <property type="term" value="P:response to stress"/>
    <property type="evidence" value="ECO:0007669"/>
    <property type="project" value="UniProtKB-ARBA"/>
</dbReference>
<evidence type="ECO:0000313" key="6">
    <source>
        <dbReference type="EMBL" id="OYQ18584.1"/>
    </source>
</evidence>
<feature type="domain" description="NTP pyrophosphohydrolase MazG-like" evidence="5">
    <location>
        <begin position="166"/>
        <end position="224"/>
    </location>
</feature>
<keyword evidence="7" id="KW-1185">Reference proteome</keyword>
<dbReference type="FunFam" id="1.10.287.1080:FF:000001">
    <property type="entry name" value="Nucleoside triphosphate pyrophosphohydrolase"/>
    <property type="match status" value="1"/>
</dbReference>
<evidence type="ECO:0000256" key="4">
    <source>
        <dbReference type="ARBA" id="ARBA00074799"/>
    </source>
</evidence>
<dbReference type="FunFam" id="1.10.287.1080:FF:000003">
    <property type="entry name" value="Nucleoside triphosphate pyrophosphohydrolase"/>
    <property type="match status" value="1"/>
</dbReference>
<proteinExistence type="inferred from homology"/>
<comment type="catalytic activity">
    <reaction evidence="1">
        <text>ATP + H2O = AMP + diphosphate + H(+)</text>
        <dbReference type="Rhea" id="RHEA:14245"/>
        <dbReference type="ChEBI" id="CHEBI:15377"/>
        <dbReference type="ChEBI" id="CHEBI:15378"/>
        <dbReference type="ChEBI" id="CHEBI:30616"/>
        <dbReference type="ChEBI" id="CHEBI:33019"/>
        <dbReference type="ChEBI" id="CHEBI:456215"/>
        <dbReference type="EC" id="3.6.1.8"/>
    </reaction>
</comment>
<dbReference type="GO" id="GO:0046047">
    <property type="term" value="P:TTP catabolic process"/>
    <property type="evidence" value="ECO:0007669"/>
    <property type="project" value="TreeGrafter"/>
</dbReference>
<dbReference type="InterPro" id="IPR048011">
    <property type="entry name" value="NTP-PPase_MazG-like_C"/>
</dbReference>
<dbReference type="GO" id="GO:0046076">
    <property type="term" value="P:dTTP catabolic process"/>
    <property type="evidence" value="ECO:0007669"/>
    <property type="project" value="TreeGrafter"/>
</dbReference>
<dbReference type="GO" id="GO:0046081">
    <property type="term" value="P:dUTP catabolic process"/>
    <property type="evidence" value="ECO:0007669"/>
    <property type="project" value="TreeGrafter"/>
</dbReference>
<accession>A0A255XQF2</accession>
<dbReference type="GO" id="GO:0047693">
    <property type="term" value="F:ATP diphosphatase activity"/>
    <property type="evidence" value="ECO:0007669"/>
    <property type="project" value="UniProtKB-EC"/>
</dbReference>
<comment type="caution">
    <text evidence="6">The sequence shown here is derived from an EMBL/GenBank/DDBJ whole genome shotgun (WGS) entry which is preliminary data.</text>
</comment>